<comment type="caution">
    <text evidence="1">The sequence shown here is derived from an EMBL/GenBank/DDBJ whole genome shotgun (WGS) entry which is preliminary data.</text>
</comment>
<sequence>MLKLQRDCNELVNDLIRPPTTINVEKTRSAHNHSQIRDNTKKPNLNFGSHREGIFISFDPRIKSILEQAKDRTPITHEVAKGVLSSLAKNPKRLPGHAGGSDTPATIRTAEVKMIAESDKVGGAHYFFEMTKQDPPFRQSRGSVGAIKHRRHLLHHRSLSLPLHSPWYERANKRFHVILVDESHHGQRLGCLINQSIRSLPYRHVVLCLVPPSTTRGRTRVGRRRSYLAVKIFWT</sequence>
<dbReference type="Proteomes" id="UP000616885">
    <property type="component" value="Unassembled WGS sequence"/>
</dbReference>
<evidence type="ECO:0000313" key="1">
    <source>
        <dbReference type="EMBL" id="KAF9751415.1"/>
    </source>
</evidence>
<gene>
    <name evidence="1" type="ORF">IM811_013209</name>
</gene>
<organism evidence="1 2">
    <name type="scientific">Bionectria ochroleuca</name>
    <name type="common">Gliocladium roseum</name>
    <dbReference type="NCBI Taxonomy" id="29856"/>
    <lineage>
        <taxon>Eukaryota</taxon>
        <taxon>Fungi</taxon>
        <taxon>Dikarya</taxon>
        <taxon>Ascomycota</taxon>
        <taxon>Pezizomycotina</taxon>
        <taxon>Sordariomycetes</taxon>
        <taxon>Hypocreomycetidae</taxon>
        <taxon>Hypocreales</taxon>
        <taxon>Bionectriaceae</taxon>
        <taxon>Clonostachys</taxon>
    </lineage>
</organism>
<dbReference type="AlphaFoldDB" id="A0A8H7N980"/>
<evidence type="ECO:0000313" key="2">
    <source>
        <dbReference type="Proteomes" id="UP000616885"/>
    </source>
</evidence>
<name>A0A8H7N980_BIOOC</name>
<evidence type="ECO:0008006" key="3">
    <source>
        <dbReference type="Google" id="ProtNLM"/>
    </source>
</evidence>
<proteinExistence type="predicted"/>
<protein>
    <recommendedName>
        <fullName evidence="3">Helicase ATP-binding domain-containing protein</fullName>
    </recommendedName>
</protein>
<dbReference type="EMBL" id="JADCTT010000005">
    <property type="protein sequence ID" value="KAF9751415.1"/>
    <property type="molecule type" value="Genomic_DNA"/>
</dbReference>
<reference evidence="1" key="1">
    <citation type="submission" date="2020-10" db="EMBL/GenBank/DDBJ databases">
        <title>High-Quality Genome Resource of Clonostachys rosea strain S41 by Oxford Nanopore Long-Read Sequencing.</title>
        <authorList>
            <person name="Wang H."/>
        </authorList>
    </citation>
    <scope>NUCLEOTIDE SEQUENCE</scope>
    <source>
        <strain evidence="1">S41</strain>
    </source>
</reference>
<accession>A0A8H7N980</accession>